<name>F8NEX0_SERL9</name>
<dbReference type="Gene3D" id="3.40.50.150">
    <property type="entry name" value="Vaccinia Virus protein VP39"/>
    <property type="match status" value="1"/>
</dbReference>
<dbReference type="OrthoDB" id="2013972at2759"/>
<reference evidence="2" key="1">
    <citation type="submission" date="2011-04" db="EMBL/GenBank/DDBJ databases">
        <title>Evolution of plant cell wall degrading machinery underlies the functional diversity of forest fungi.</title>
        <authorList>
            <consortium name="US DOE Joint Genome Institute (JGI-PGF)"/>
            <person name="Eastwood D.C."/>
            <person name="Floudas D."/>
            <person name="Binder M."/>
            <person name="Majcherczyk A."/>
            <person name="Schneider P."/>
            <person name="Aerts A."/>
            <person name="Asiegbu F.O."/>
            <person name="Baker S.E."/>
            <person name="Barry K."/>
            <person name="Bendiksby M."/>
            <person name="Blumentritt M."/>
            <person name="Coutinho P.M."/>
            <person name="Cullen D."/>
            <person name="Cullen D."/>
            <person name="Gathman A."/>
            <person name="Goodell B."/>
            <person name="Henrissat B."/>
            <person name="Ihrmark K."/>
            <person name="Kauserud H."/>
            <person name="Kohler A."/>
            <person name="LaButti K."/>
            <person name="Lapidus A."/>
            <person name="Lavin J.L."/>
            <person name="Lee Y.-H."/>
            <person name="Lindquist E."/>
            <person name="Lilly W."/>
            <person name="Lucas S."/>
            <person name="Morin E."/>
            <person name="Murat C."/>
            <person name="Oguiza J.A."/>
            <person name="Park J."/>
            <person name="Pisabarro A.G."/>
            <person name="Riley R."/>
            <person name="Rosling A."/>
            <person name="Salamov A."/>
            <person name="Schmidt O."/>
            <person name="Schmutz J."/>
            <person name="Skrede I."/>
            <person name="Stenlid J."/>
            <person name="Wiebenga A."/>
            <person name="Xie X."/>
            <person name="Kues U."/>
            <person name="Hibbett D.S."/>
            <person name="Hoffmeister D."/>
            <person name="Hogberg N."/>
            <person name="Martin F."/>
            <person name="Grigoriev I.V."/>
            <person name="Watkinson S.C."/>
        </authorList>
    </citation>
    <scope>NUCLEOTIDE SEQUENCE</scope>
    <source>
        <strain evidence="2">S7.9</strain>
    </source>
</reference>
<organism>
    <name type="scientific">Serpula lacrymans var. lacrymans (strain S7.9)</name>
    <name type="common">Dry rot fungus</name>
    <dbReference type="NCBI Taxonomy" id="578457"/>
    <lineage>
        <taxon>Eukaryota</taxon>
        <taxon>Fungi</taxon>
        <taxon>Dikarya</taxon>
        <taxon>Basidiomycota</taxon>
        <taxon>Agaricomycotina</taxon>
        <taxon>Agaricomycetes</taxon>
        <taxon>Agaricomycetidae</taxon>
        <taxon>Boletales</taxon>
        <taxon>Coniophorineae</taxon>
        <taxon>Serpulaceae</taxon>
        <taxon>Serpula</taxon>
    </lineage>
</organism>
<dbReference type="PANTHER" id="PTHR43591:SF24">
    <property type="entry name" value="2-METHOXY-6-POLYPRENYL-1,4-BENZOQUINOL METHYLASE, MITOCHONDRIAL"/>
    <property type="match status" value="1"/>
</dbReference>
<evidence type="ECO:0000259" key="1">
    <source>
        <dbReference type="Pfam" id="PF13649"/>
    </source>
</evidence>
<proteinExistence type="predicted"/>
<dbReference type="AlphaFoldDB" id="F8NEX0"/>
<gene>
    <name evidence="2" type="ORF">SERLADRAFT_432778</name>
</gene>
<evidence type="ECO:0000313" key="2">
    <source>
        <dbReference type="EMBL" id="EGO31118.1"/>
    </source>
</evidence>
<dbReference type="KEGG" id="sla:SERLADRAFT_432778"/>
<dbReference type="RefSeq" id="XP_007313002.1">
    <property type="nucleotide sequence ID" value="XM_007312940.1"/>
</dbReference>
<accession>F8NEX0</accession>
<dbReference type="InterPro" id="IPR041698">
    <property type="entry name" value="Methyltransf_25"/>
</dbReference>
<dbReference type="Pfam" id="PF13649">
    <property type="entry name" value="Methyltransf_25"/>
    <property type="match status" value="1"/>
</dbReference>
<dbReference type="PANTHER" id="PTHR43591">
    <property type="entry name" value="METHYLTRANSFERASE"/>
    <property type="match status" value="1"/>
</dbReference>
<dbReference type="Proteomes" id="UP000008064">
    <property type="component" value="Unassembled WGS sequence"/>
</dbReference>
<dbReference type="CDD" id="cd02440">
    <property type="entry name" value="AdoMet_MTases"/>
    <property type="match status" value="1"/>
</dbReference>
<dbReference type="EMBL" id="GL945428">
    <property type="protein sequence ID" value="EGO31118.1"/>
    <property type="molecule type" value="Genomic_DNA"/>
</dbReference>
<dbReference type="InterPro" id="IPR029063">
    <property type="entry name" value="SAM-dependent_MTases_sf"/>
</dbReference>
<dbReference type="HOGENOM" id="CLU_010595_5_2_1"/>
<feature type="domain" description="Methyltransferase" evidence="1">
    <location>
        <begin position="82"/>
        <end position="170"/>
    </location>
</feature>
<dbReference type="GO" id="GO:0008168">
    <property type="term" value="F:methyltransferase activity"/>
    <property type="evidence" value="ECO:0007669"/>
    <property type="project" value="TreeGrafter"/>
</dbReference>
<protein>
    <recommendedName>
        <fullName evidence="1">Methyltransferase domain-containing protein</fullName>
    </recommendedName>
</protein>
<sequence length="325" mass="36280">MSSAPPVASVHSGMEAAQSFRHEYGRDLNNQSEVYRLAADAEELDRLDKQYEMFCKVMGRYPPPVAEILTGDAFGGDNTKAVLDLGCGSGIWIMDVAREFPQCTAVAVDLIPMQSVSMPPNCRSEVDDINFGLEHFYGKFDVVHSKLISSGVEDYQNLIDKISHILRPGGLIDVSEFAFVFYGRDKEKLSPPPGTVQPPWAPLWMSLANAAVKKRGGSADASLYLHSWVSEHPAFEDVVYREWWIPCSPWLEGDDPDTQFWNGIGLTMRDDVLAFMRSGRPLLLSGGLSEEFVDDIMAKAQDELMEAKTPIYVHVQNVYARKKHT</sequence>
<dbReference type="GeneID" id="18814056"/>
<dbReference type="SUPFAM" id="SSF53335">
    <property type="entry name" value="S-adenosyl-L-methionine-dependent methyltransferases"/>
    <property type="match status" value="1"/>
</dbReference>